<name>A0ABT9G5G2_LEPDI</name>
<accession>A0ABT9G5G2</accession>
<reference evidence="1 2" key="1">
    <citation type="submission" date="2023-08" db="EMBL/GenBank/DDBJ databases">
        <authorList>
            <person name="Roldan D.M."/>
            <person name="Menes R.J."/>
        </authorList>
    </citation>
    <scope>NUCLEOTIDE SEQUENCE [LARGE SCALE GENOMIC DNA]</scope>
    <source>
        <strain evidence="1 2">CCM 2812</strain>
    </source>
</reference>
<sequence length="138" mass="15933">MDEKLEFSKRLRAAMQAAGCEVRASVIEHEFNQRWLGRSISLQAAWSWLNAKAIPAQDKLQVLAEWLKVEPQVLRFGEGVAESVQKYKARWEDKLTYEERETFDAFLQLPAPQRKILREVILTFAKAHQEPPPEDPAS</sequence>
<evidence type="ECO:0000313" key="2">
    <source>
        <dbReference type="Proteomes" id="UP001235760"/>
    </source>
</evidence>
<evidence type="ECO:0000313" key="1">
    <source>
        <dbReference type="EMBL" id="MDP4301730.1"/>
    </source>
</evidence>
<protein>
    <submittedName>
        <fullName evidence="1">Transcriptional regulator</fullName>
    </submittedName>
</protein>
<dbReference type="RefSeq" id="WP_305750275.1">
    <property type="nucleotide sequence ID" value="NZ_JAUZEE010000007.1"/>
</dbReference>
<proteinExistence type="predicted"/>
<dbReference type="Gene3D" id="1.10.260.40">
    <property type="entry name" value="lambda repressor-like DNA-binding domains"/>
    <property type="match status" value="1"/>
</dbReference>
<keyword evidence="2" id="KW-1185">Reference proteome</keyword>
<dbReference type="InterPro" id="IPR010982">
    <property type="entry name" value="Lambda_DNA-bd_dom_sf"/>
</dbReference>
<organism evidence="1 2">
    <name type="scientific">Leptothrix discophora</name>
    <dbReference type="NCBI Taxonomy" id="89"/>
    <lineage>
        <taxon>Bacteria</taxon>
        <taxon>Pseudomonadati</taxon>
        <taxon>Pseudomonadota</taxon>
        <taxon>Betaproteobacteria</taxon>
        <taxon>Burkholderiales</taxon>
        <taxon>Sphaerotilaceae</taxon>
        <taxon>Leptothrix</taxon>
    </lineage>
</organism>
<dbReference type="Proteomes" id="UP001235760">
    <property type="component" value="Unassembled WGS sequence"/>
</dbReference>
<gene>
    <name evidence="1" type="ORF">Q8X39_13890</name>
</gene>
<comment type="caution">
    <text evidence="1">The sequence shown here is derived from an EMBL/GenBank/DDBJ whole genome shotgun (WGS) entry which is preliminary data.</text>
</comment>
<dbReference type="EMBL" id="JAUZEE010000007">
    <property type="protein sequence ID" value="MDP4301730.1"/>
    <property type="molecule type" value="Genomic_DNA"/>
</dbReference>